<evidence type="ECO:0008006" key="14">
    <source>
        <dbReference type="Google" id="ProtNLM"/>
    </source>
</evidence>
<evidence type="ECO:0000259" key="10">
    <source>
        <dbReference type="PROSITE" id="PS50103"/>
    </source>
</evidence>
<keyword evidence="2 7" id="KW-0863">Zinc-finger</keyword>
<reference evidence="12 13" key="1">
    <citation type="submission" date="2020-10" db="EMBL/GenBank/DDBJ databases">
        <title>The Coptis chinensis genome and diversification of protoberbering-type alkaloids.</title>
        <authorList>
            <person name="Wang B."/>
            <person name="Shu S."/>
            <person name="Song C."/>
            <person name="Liu Y."/>
        </authorList>
    </citation>
    <scope>NUCLEOTIDE SEQUENCE [LARGE SCALE GENOMIC DNA]</scope>
    <source>
        <strain evidence="12">HL-2020</strain>
        <tissue evidence="12">Leaf</tissue>
    </source>
</reference>
<evidence type="ECO:0000256" key="5">
    <source>
        <dbReference type="ARBA" id="ARBA00023125"/>
    </source>
</evidence>
<keyword evidence="13" id="KW-1185">Reference proteome</keyword>
<keyword evidence="1 7" id="KW-0479">Metal-binding</keyword>
<feature type="zinc finger region" description="C3H1-type" evidence="7">
    <location>
        <begin position="204"/>
        <end position="231"/>
    </location>
</feature>
<feature type="domain" description="C3H1-type" evidence="10">
    <location>
        <begin position="204"/>
        <end position="231"/>
    </location>
</feature>
<proteinExistence type="predicted"/>
<dbReference type="InterPro" id="IPR012677">
    <property type="entry name" value="Nucleotide-bd_a/b_plait_sf"/>
</dbReference>
<keyword evidence="3 7" id="KW-0862">Zinc</keyword>
<dbReference type="SMART" id="SM00360">
    <property type="entry name" value="RRM"/>
    <property type="match status" value="1"/>
</dbReference>
<evidence type="ECO:0000259" key="11">
    <source>
        <dbReference type="PROSITE" id="PS51644"/>
    </source>
</evidence>
<evidence type="ECO:0000256" key="4">
    <source>
        <dbReference type="ARBA" id="ARBA00022884"/>
    </source>
</evidence>
<dbReference type="InterPro" id="IPR025605">
    <property type="entry name" value="OST-HTH/LOTUS_dom"/>
</dbReference>
<dbReference type="FunFam" id="3.30.70.330:FF:000678">
    <property type="entry name" value="zinc finger CCCH domain-containing protein 53-like isoform X2"/>
    <property type="match status" value="1"/>
</dbReference>
<dbReference type="InterPro" id="IPR034365">
    <property type="entry name" value="AtC3H46-like_RRM"/>
</dbReference>
<dbReference type="PROSITE" id="PS51644">
    <property type="entry name" value="HTH_OST"/>
    <property type="match status" value="1"/>
</dbReference>
<dbReference type="Proteomes" id="UP000631114">
    <property type="component" value="Unassembled WGS sequence"/>
</dbReference>
<dbReference type="GO" id="GO:0008270">
    <property type="term" value="F:zinc ion binding"/>
    <property type="evidence" value="ECO:0007669"/>
    <property type="project" value="UniProtKB-KW"/>
</dbReference>
<accession>A0A835GYZ0</accession>
<evidence type="ECO:0000256" key="6">
    <source>
        <dbReference type="PROSITE-ProRule" id="PRU00176"/>
    </source>
</evidence>
<organism evidence="12 13">
    <name type="scientific">Coptis chinensis</name>
    <dbReference type="NCBI Taxonomy" id="261450"/>
    <lineage>
        <taxon>Eukaryota</taxon>
        <taxon>Viridiplantae</taxon>
        <taxon>Streptophyta</taxon>
        <taxon>Embryophyta</taxon>
        <taxon>Tracheophyta</taxon>
        <taxon>Spermatophyta</taxon>
        <taxon>Magnoliopsida</taxon>
        <taxon>Ranunculales</taxon>
        <taxon>Ranunculaceae</taxon>
        <taxon>Coptidoideae</taxon>
        <taxon>Coptis</taxon>
    </lineage>
</organism>
<dbReference type="PANTHER" id="PTHR24009:SF0">
    <property type="entry name" value="ZINC FINGER CCCH DOMAIN-CONTAINING PROTEIN 18"/>
    <property type="match status" value="1"/>
</dbReference>
<feature type="region of interest" description="Disordered" evidence="8">
    <location>
        <begin position="552"/>
        <end position="608"/>
    </location>
</feature>
<evidence type="ECO:0000313" key="12">
    <source>
        <dbReference type="EMBL" id="KAF9589125.1"/>
    </source>
</evidence>
<keyword evidence="4 6" id="KW-0694">RNA-binding</keyword>
<feature type="domain" description="RRM" evidence="9">
    <location>
        <begin position="363"/>
        <end position="438"/>
    </location>
</feature>
<dbReference type="CDD" id="cd12458">
    <property type="entry name" value="RRM_AtC3H46_like"/>
    <property type="match status" value="1"/>
</dbReference>
<dbReference type="OrthoDB" id="1914176at2759"/>
<evidence type="ECO:0000256" key="2">
    <source>
        <dbReference type="ARBA" id="ARBA00022771"/>
    </source>
</evidence>
<feature type="domain" description="HTH OST-type" evidence="11">
    <location>
        <begin position="257"/>
        <end position="341"/>
    </location>
</feature>
<evidence type="ECO:0000313" key="13">
    <source>
        <dbReference type="Proteomes" id="UP000631114"/>
    </source>
</evidence>
<dbReference type="InterPro" id="IPR000504">
    <property type="entry name" value="RRM_dom"/>
</dbReference>
<dbReference type="SUPFAM" id="SSF54928">
    <property type="entry name" value="RNA-binding domain, RBD"/>
    <property type="match status" value="1"/>
</dbReference>
<evidence type="ECO:0000256" key="7">
    <source>
        <dbReference type="PROSITE-ProRule" id="PRU00723"/>
    </source>
</evidence>
<dbReference type="InterPro" id="IPR000571">
    <property type="entry name" value="Znf_CCCH"/>
</dbReference>
<dbReference type="PANTHER" id="PTHR24009">
    <property type="entry name" value="RNA-BINDING (RRM/RBD/RNP MOTIFS)"/>
    <property type="match status" value="1"/>
</dbReference>
<dbReference type="EMBL" id="JADFTS010000009">
    <property type="protein sequence ID" value="KAF9589125.1"/>
    <property type="molecule type" value="Genomic_DNA"/>
</dbReference>
<gene>
    <name evidence="12" type="ORF">IFM89_019175</name>
</gene>
<sequence>MKRNGNQCKMDFTEATKTVYDRIQTLEPDHVSKIIGYLLLQDNGERDMIRLAFGPDISIQSLITQAKLELGLSPKPGISAPIPPASMNLAPTSDLPLQFTPFSPASSRPFSSPATLRVAPPYWDPLVMVDQQPLHNMDFISPAYSDTVSDDYRFHNQAQFLSLEDQLDAVNHSGHDFSSNFFYPDGTLGNMSARTSRRSPSLPEFPVKACHYFNKGFCKHGSSCRYFHGQPVPDSFSQIFSPNSNDLITDDHFLPGSLEKLELELTELLKSRRGCPVSIASLPLLYQEKYGRTLQAEGYLTESQRHGKAGYSLTKLLARLKNSIRLIDRPHGQHAVVLAEDAPRYMEYRNDRSDPGGVVAGSRQIYLTFPAESTFTEEDVSNYFKNFGPVQDVRIPCQQKRMFGFVTFLYPETVKIILTKGNPHFVCGARVLVKPYREKSRLVDRKYNEKSDSPLYYPSNFLDMEPEMQIAPRLCDTSRLLRKQFMEDHEQALELEARRLSELQLGHRPLAHQPYFGYSMDDLKVSDAHRDQSEFTSRDRFNYLFDVFNNGSTSDDKGRHSNSNNYSDQESIDTDATSDEKLSNKNQGLNLPESPFASPMGSSISTVI</sequence>
<dbReference type="Pfam" id="PF00076">
    <property type="entry name" value="RRM_1"/>
    <property type="match status" value="1"/>
</dbReference>
<dbReference type="PROSITE" id="PS50102">
    <property type="entry name" value="RRM"/>
    <property type="match status" value="1"/>
</dbReference>
<dbReference type="InterPro" id="IPR056276">
    <property type="entry name" value="AtC3H46-like_PABC-like"/>
</dbReference>
<evidence type="ECO:0000259" key="9">
    <source>
        <dbReference type="PROSITE" id="PS50102"/>
    </source>
</evidence>
<dbReference type="Gene3D" id="3.30.70.330">
    <property type="match status" value="1"/>
</dbReference>
<protein>
    <recommendedName>
        <fullName evidence="14">Zinc finger CCCH domain-containing protein 18-like</fullName>
    </recommendedName>
</protein>
<dbReference type="AlphaFoldDB" id="A0A835GYZ0"/>
<comment type="caution">
    <text evidence="12">The sequence shown here is derived from an EMBL/GenBank/DDBJ whole genome shotgun (WGS) entry which is preliminary data.</text>
</comment>
<dbReference type="GO" id="GO:0003677">
    <property type="term" value="F:DNA binding"/>
    <property type="evidence" value="ECO:0007669"/>
    <property type="project" value="UniProtKB-KW"/>
</dbReference>
<dbReference type="GO" id="GO:0003723">
    <property type="term" value="F:RNA binding"/>
    <property type="evidence" value="ECO:0007669"/>
    <property type="project" value="UniProtKB-UniRule"/>
</dbReference>
<evidence type="ECO:0000256" key="1">
    <source>
        <dbReference type="ARBA" id="ARBA00022723"/>
    </source>
</evidence>
<dbReference type="Pfam" id="PF23182">
    <property type="entry name" value="PABC_AtC3H46"/>
    <property type="match status" value="1"/>
</dbReference>
<evidence type="ECO:0000256" key="3">
    <source>
        <dbReference type="ARBA" id="ARBA00022833"/>
    </source>
</evidence>
<dbReference type="PROSITE" id="PS50103">
    <property type="entry name" value="ZF_C3H1"/>
    <property type="match status" value="1"/>
</dbReference>
<name>A0A835GYZ0_9MAGN</name>
<dbReference type="InterPro" id="IPR035979">
    <property type="entry name" value="RBD_domain_sf"/>
</dbReference>
<evidence type="ECO:0000256" key="8">
    <source>
        <dbReference type="SAM" id="MobiDB-lite"/>
    </source>
</evidence>
<keyword evidence="5" id="KW-0238">DNA-binding</keyword>